<dbReference type="InterPro" id="IPR005121">
    <property type="entry name" value="Fdx_antiC-bd"/>
</dbReference>
<dbReference type="InterPro" id="IPR036690">
    <property type="entry name" value="Fdx_antiC-bd_sf"/>
</dbReference>
<dbReference type="InterPro" id="IPR045864">
    <property type="entry name" value="aa-tRNA-synth_II/BPL/LPL"/>
</dbReference>
<evidence type="ECO:0000256" key="5">
    <source>
        <dbReference type="ARBA" id="ARBA00022840"/>
    </source>
</evidence>
<evidence type="ECO:0000259" key="12">
    <source>
        <dbReference type="PROSITE" id="PS50862"/>
    </source>
</evidence>
<dbReference type="GO" id="GO:0005737">
    <property type="term" value="C:cytoplasm"/>
    <property type="evidence" value="ECO:0007669"/>
    <property type="project" value="TreeGrafter"/>
</dbReference>
<feature type="domain" description="Aminoacyl-transfer RNA synthetases class-II family profile" evidence="12">
    <location>
        <begin position="68"/>
        <end position="277"/>
    </location>
</feature>
<dbReference type="PANTHER" id="PTHR11538">
    <property type="entry name" value="PHENYLALANYL-TRNA SYNTHETASE"/>
    <property type="match status" value="1"/>
</dbReference>
<evidence type="ECO:0000313" key="15">
    <source>
        <dbReference type="Proteomes" id="UP000178023"/>
    </source>
</evidence>
<dbReference type="GO" id="GO:0005524">
    <property type="term" value="F:ATP binding"/>
    <property type="evidence" value="ECO:0007669"/>
    <property type="project" value="UniProtKB-KW"/>
</dbReference>
<dbReference type="GO" id="GO:0006432">
    <property type="term" value="P:phenylalanyl-tRNA aminoacylation"/>
    <property type="evidence" value="ECO:0007669"/>
    <property type="project" value="TreeGrafter"/>
</dbReference>
<dbReference type="PANTHER" id="PTHR11538:SF41">
    <property type="entry name" value="PHENYLALANINE--TRNA LIGASE, MITOCHONDRIAL"/>
    <property type="match status" value="1"/>
</dbReference>
<evidence type="ECO:0000256" key="6">
    <source>
        <dbReference type="ARBA" id="ARBA00022917"/>
    </source>
</evidence>
<comment type="similarity">
    <text evidence="1">Belongs to the class-II aminoacyl-tRNA synthetase family.</text>
</comment>
<dbReference type="GO" id="GO:0004826">
    <property type="term" value="F:phenylalanine-tRNA ligase activity"/>
    <property type="evidence" value="ECO:0007669"/>
    <property type="project" value="UniProtKB-EC"/>
</dbReference>
<comment type="catalytic activity">
    <reaction evidence="10">
        <text>tRNA(Phe) + L-phenylalanine + ATP = L-phenylalanyl-tRNA(Phe) + AMP + diphosphate + H(+)</text>
        <dbReference type="Rhea" id="RHEA:19413"/>
        <dbReference type="Rhea" id="RHEA-COMP:9668"/>
        <dbReference type="Rhea" id="RHEA-COMP:9699"/>
        <dbReference type="ChEBI" id="CHEBI:15378"/>
        <dbReference type="ChEBI" id="CHEBI:30616"/>
        <dbReference type="ChEBI" id="CHEBI:33019"/>
        <dbReference type="ChEBI" id="CHEBI:58095"/>
        <dbReference type="ChEBI" id="CHEBI:78442"/>
        <dbReference type="ChEBI" id="CHEBI:78531"/>
        <dbReference type="ChEBI" id="CHEBI:456215"/>
        <dbReference type="EC" id="6.1.1.20"/>
    </reaction>
</comment>
<accession>A0A1F8F3Y7</accession>
<dbReference type="Pfam" id="PF03147">
    <property type="entry name" value="FDX-ACB"/>
    <property type="match status" value="1"/>
</dbReference>
<keyword evidence="7" id="KW-0809">Transit peptide</keyword>
<evidence type="ECO:0000256" key="11">
    <source>
        <dbReference type="SAM" id="Coils"/>
    </source>
</evidence>
<evidence type="ECO:0000256" key="10">
    <source>
        <dbReference type="ARBA" id="ARBA00049255"/>
    </source>
</evidence>
<evidence type="ECO:0000313" key="14">
    <source>
        <dbReference type="EMBL" id="OGN07865.1"/>
    </source>
</evidence>
<dbReference type="EMBL" id="MGJL01000017">
    <property type="protein sequence ID" value="OGN07865.1"/>
    <property type="molecule type" value="Genomic_DNA"/>
</dbReference>
<evidence type="ECO:0000256" key="4">
    <source>
        <dbReference type="ARBA" id="ARBA00022741"/>
    </source>
</evidence>
<keyword evidence="4" id="KW-0547">Nucleotide-binding</keyword>
<evidence type="ECO:0000256" key="9">
    <source>
        <dbReference type="ARBA" id="ARBA00031194"/>
    </source>
</evidence>
<keyword evidence="3" id="KW-0436">Ligase</keyword>
<evidence type="ECO:0000256" key="2">
    <source>
        <dbReference type="ARBA" id="ARBA00012814"/>
    </source>
</evidence>
<protein>
    <recommendedName>
        <fullName evidence="2">phenylalanine--tRNA ligase</fullName>
        <ecNumber evidence="2">6.1.1.20</ecNumber>
    </recommendedName>
    <alternativeName>
        <fullName evidence="9">Phenylalanyl-tRNA synthetase</fullName>
    </alternativeName>
</protein>
<keyword evidence="5" id="KW-0067">ATP-binding</keyword>
<feature type="coiled-coil region" evidence="11">
    <location>
        <begin position="16"/>
        <end position="43"/>
    </location>
</feature>
<proteinExistence type="inferred from homology"/>
<evidence type="ECO:0000256" key="3">
    <source>
        <dbReference type="ARBA" id="ARBA00022598"/>
    </source>
</evidence>
<dbReference type="Gene3D" id="3.30.70.380">
    <property type="entry name" value="Ferrodoxin-fold anticodon-binding domain"/>
    <property type="match status" value="1"/>
</dbReference>
<dbReference type="GO" id="GO:0000049">
    <property type="term" value="F:tRNA binding"/>
    <property type="evidence" value="ECO:0007669"/>
    <property type="project" value="InterPro"/>
</dbReference>
<sequence length="387" mass="45395">MSLLPQQKGENIIIPREEEQKLRQSLEQKNDADSQRLKRYLEMPDLSRAPDSPIYEVVQKIIGLDYFKGFDAIDVPDIVRADLSFDLFNFPKDHPARFRTDTYFINDEYILRTHTTVMWYYYLRHPIIKERVEKNMPFGVFCHGKVYRKDEIDRHHMNIFHQMDGLYFAPRSQKEITQDDLKEALGEVARGIYGPQTKFRFNPDDFPYTHTSLEMEIQVGSNWLEVLGGGLVQPVVMEKLDMDPAKYTGWAFGFGLERLAIISMDLPDIRLLWSENPRVKKQLKLGQKFVEVSKYPPITRDISFVVSKNFVPNNYFDLIRDIGGNIVEEVKLLDKYENPEKFGTDKISYTYRIVYRSTDRTLTTDEIDPIQKKIYDQTASLFGAELR</sequence>
<dbReference type="SUPFAM" id="SSF54991">
    <property type="entry name" value="Anticodon-binding domain of PheRS"/>
    <property type="match status" value="1"/>
</dbReference>
<dbReference type="Pfam" id="PF01409">
    <property type="entry name" value="tRNA-synt_2d"/>
    <property type="match status" value="1"/>
</dbReference>
<dbReference type="Proteomes" id="UP000178023">
    <property type="component" value="Unassembled WGS sequence"/>
</dbReference>
<gene>
    <name evidence="14" type="ORF">A2750_00230</name>
</gene>
<comment type="caution">
    <text evidence="14">The sequence shown here is derived from an EMBL/GenBank/DDBJ whole genome shotgun (WGS) entry which is preliminary data.</text>
</comment>
<evidence type="ECO:0000256" key="7">
    <source>
        <dbReference type="ARBA" id="ARBA00022946"/>
    </source>
</evidence>
<name>A0A1F8F3Y7_9BACT</name>
<dbReference type="InterPro" id="IPR002319">
    <property type="entry name" value="Phenylalanyl-tRNA_Synthase"/>
</dbReference>
<dbReference type="EC" id="6.1.1.20" evidence="2"/>
<dbReference type="PROSITE" id="PS50862">
    <property type="entry name" value="AA_TRNA_LIGASE_II"/>
    <property type="match status" value="1"/>
</dbReference>
<keyword evidence="11" id="KW-0175">Coiled coil</keyword>
<evidence type="ECO:0000256" key="8">
    <source>
        <dbReference type="ARBA" id="ARBA00023146"/>
    </source>
</evidence>
<reference evidence="14 15" key="1">
    <citation type="journal article" date="2016" name="Nat. Commun.">
        <title>Thousands of microbial genomes shed light on interconnected biogeochemical processes in an aquifer system.</title>
        <authorList>
            <person name="Anantharaman K."/>
            <person name="Brown C.T."/>
            <person name="Hug L.A."/>
            <person name="Sharon I."/>
            <person name="Castelle C.J."/>
            <person name="Probst A.J."/>
            <person name="Thomas B.C."/>
            <person name="Singh A."/>
            <person name="Wilkins M.J."/>
            <person name="Karaoz U."/>
            <person name="Brodie E.L."/>
            <person name="Williams K.H."/>
            <person name="Hubbard S.S."/>
            <person name="Banfield J.F."/>
        </authorList>
    </citation>
    <scope>NUCLEOTIDE SEQUENCE [LARGE SCALE GENOMIC DNA]</scope>
</reference>
<evidence type="ECO:0000259" key="13">
    <source>
        <dbReference type="PROSITE" id="PS51447"/>
    </source>
</evidence>
<dbReference type="SMART" id="SM00896">
    <property type="entry name" value="FDX-ACB"/>
    <property type="match status" value="1"/>
</dbReference>
<organism evidence="14 15">
    <name type="scientific">Candidatus Yanofskybacteria bacterium RIFCSPHIGHO2_01_FULL_45_42</name>
    <dbReference type="NCBI Taxonomy" id="1802671"/>
    <lineage>
        <taxon>Bacteria</taxon>
        <taxon>Candidatus Yanofskyibacteriota</taxon>
    </lineage>
</organism>
<evidence type="ECO:0000256" key="1">
    <source>
        <dbReference type="ARBA" id="ARBA00008226"/>
    </source>
</evidence>
<dbReference type="InterPro" id="IPR006195">
    <property type="entry name" value="aa-tRNA-synth_II"/>
</dbReference>
<dbReference type="SUPFAM" id="SSF55681">
    <property type="entry name" value="Class II aaRS and biotin synthetases"/>
    <property type="match status" value="1"/>
</dbReference>
<keyword evidence="8" id="KW-0030">Aminoacyl-tRNA synthetase</keyword>
<dbReference type="Gene3D" id="3.30.930.10">
    <property type="entry name" value="Bira Bifunctional Protein, Domain 2"/>
    <property type="match status" value="1"/>
</dbReference>
<feature type="domain" description="FDX-ACB" evidence="13">
    <location>
        <begin position="293"/>
        <end position="387"/>
    </location>
</feature>
<keyword evidence="6" id="KW-0648">Protein biosynthesis</keyword>
<dbReference type="AlphaFoldDB" id="A0A1F8F3Y7"/>
<dbReference type="PROSITE" id="PS51447">
    <property type="entry name" value="FDX_ACB"/>
    <property type="match status" value="1"/>
</dbReference>